<dbReference type="GO" id="GO:0020037">
    <property type="term" value="F:heme binding"/>
    <property type="evidence" value="ECO:0007669"/>
    <property type="project" value="TreeGrafter"/>
</dbReference>
<proteinExistence type="predicted"/>
<feature type="transmembrane region" description="Helical" evidence="7">
    <location>
        <begin position="77"/>
        <end position="95"/>
    </location>
</feature>
<feature type="domain" description="Ferric oxidoreductase" evidence="8">
    <location>
        <begin position="49"/>
        <end position="160"/>
    </location>
</feature>
<dbReference type="Pfam" id="PF01794">
    <property type="entry name" value="Ferric_reduct"/>
    <property type="match status" value="1"/>
</dbReference>
<gene>
    <name evidence="9" type="ORF">EOD42_17620</name>
</gene>
<comment type="caution">
    <text evidence="9">The sequence shown here is derived from an EMBL/GenBank/DDBJ whole genome shotgun (WGS) entry which is preliminary data.</text>
</comment>
<name>A0A437MCM5_9PROT</name>
<evidence type="ECO:0000313" key="9">
    <source>
        <dbReference type="EMBL" id="RVT95401.1"/>
    </source>
</evidence>
<evidence type="ECO:0000256" key="4">
    <source>
        <dbReference type="ARBA" id="ARBA00022989"/>
    </source>
</evidence>
<feature type="transmembrane region" description="Helical" evidence="7">
    <location>
        <begin position="145"/>
        <end position="163"/>
    </location>
</feature>
<dbReference type="RefSeq" id="WP_127788886.1">
    <property type="nucleotide sequence ID" value="NZ_SACL01000006.1"/>
</dbReference>
<comment type="subcellular location">
    <subcellularLocation>
        <location evidence="1">Membrane</location>
        <topology evidence="1">Multi-pass membrane protein</topology>
    </subcellularLocation>
</comment>
<protein>
    <submittedName>
        <fullName evidence="9">Sulfoxide reductase heme-binding subunit YedZ</fullName>
    </submittedName>
</protein>
<organism evidence="9 10">
    <name type="scientific">Rhodovarius crocodyli</name>
    <dbReference type="NCBI Taxonomy" id="1979269"/>
    <lineage>
        <taxon>Bacteria</taxon>
        <taxon>Pseudomonadati</taxon>
        <taxon>Pseudomonadota</taxon>
        <taxon>Alphaproteobacteria</taxon>
        <taxon>Acetobacterales</taxon>
        <taxon>Roseomonadaceae</taxon>
        <taxon>Rhodovarius</taxon>
    </lineage>
</organism>
<keyword evidence="2" id="KW-0813">Transport</keyword>
<feature type="transmembrane region" description="Helical" evidence="7">
    <location>
        <begin position="199"/>
        <end position="221"/>
    </location>
</feature>
<keyword evidence="5" id="KW-0408">Iron</keyword>
<evidence type="ECO:0000256" key="7">
    <source>
        <dbReference type="SAM" id="Phobius"/>
    </source>
</evidence>
<feature type="transmembrane region" description="Helical" evidence="7">
    <location>
        <begin position="115"/>
        <end position="133"/>
    </location>
</feature>
<evidence type="ECO:0000256" key="6">
    <source>
        <dbReference type="ARBA" id="ARBA00023136"/>
    </source>
</evidence>
<keyword evidence="4 7" id="KW-1133">Transmembrane helix</keyword>
<evidence type="ECO:0000256" key="1">
    <source>
        <dbReference type="ARBA" id="ARBA00004141"/>
    </source>
</evidence>
<evidence type="ECO:0000313" key="10">
    <source>
        <dbReference type="Proteomes" id="UP000282957"/>
    </source>
</evidence>
<keyword evidence="10" id="KW-1185">Reference proteome</keyword>
<evidence type="ECO:0000259" key="8">
    <source>
        <dbReference type="Pfam" id="PF01794"/>
    </source>
</evidence>
<evidence type="ECO:0000256" key="2">
    <source>
        <dbReference type="ARBA" id="ARBA00022448"/>
    </source>
</evidence>
<dbReference type="Proteomes" id="UP000282957">
    <property type="component" value="Unassembled WGS sequence"/>
</dbReference>
<dbReference type="EMBL" id="SACL01000006">
    <property type="protein sequence ID" value="RVT95401.1"/>
    <property type="molecule type" value="Genomic_DNA"/>
</dbReference>
<reference evidence="9 10" key="1">
    <citation type="submission" date="2019-01" db="EMBL/GenBank/DDBJ databases">
        <authorList>
            <person name="Chen W.-M."/>
        </authorList>
    </citation>
    <scope>NUCLEOTIDE SEQUENCE [LARGE SCALE GENOMIC DNA]</scope>
    <source>
        <strain evidence="9 10">CCP-6</strain>
    </source>
</reference>
<dbReference type="PANTHER" id="PTHR36964:SF1">
    <property type="entry name" value="PROTEIN-METHIONINE-SULFOXIDE REDUCTASE HEME-BINDING SUBUNIT MSRQ"/>
    <property type="match status" value="1"/>
</dbReference>
<feature type="transmembrane region" description="Helical" evidence="7">
    <location>
        <begin position="44"/>
        <end position="65"/>
    </location>
</feature>
<dbReference type="GO" id="GO:0010181">
    <property type="term" value="F:FMN binding"/>
    <property type="evidence" value="ECO:0007669"/>
    <property type="project" value="TreeGrafter"/>
</dbReference>
<dbReference type="AlphaFoldDB" id="A0A437MCM5"/>
<feature type="transmembrane region" description="Helical" evidence="7">
    <location>
        <begin position="14"/>
        <end position="32"/>
    </location>
</feature>
<evidence type="ECO:0000256" key="3">
    <source>
        <dbReference type="ARBA" id="ARBA00022692"/>
    </source>
</evidence>
<evidence type="ECO:0000256" key="5">
    <source>
        <dbReference type="ARBA" id="ARBA00023004"/>
    </source>
</evidence>
<keyword evidence="3 7" id="KW-0812">Transmembrane</keyword>
<accession>A0A437MCM5</accession>
<sequence>MTQLWQDRAGRNSALRIAALFGMLAPLAWLTAQPWLASDPLDEVISISGTVTLRLLVITLAVTPFGRISGRGRVFDVRRMLGVGSALWGGLHLSFYCADQAWDVPTILDEIWRRFYLTIGIVALLGMTVLAVTSTDGWVKRLKRGWYRLHWLMYPIVPLGLWHAALQGKATPDEAILLTGITLFLFIWRLLPDAPRRRLVFMLPLALLMWPISTGIEYLWFANATRLPAARIFAANWDWMLAPRPALQVALVLIAGLAVAGLARGGLARAGLARAGLVRGRRGR</sequence>
<dbReference type="GO" id="GO:0016679">
    <property type="term" value="F:oxidoreductase activity, acting on diphenols and related substances as donors"/>
    <property type="evidence" value="ECO:0007669"/>
    <property type="project" value="TreeGrafter"/>
</dbReference>
<dbReference type="PANTHER" id="PTHR36964">
    <property type="entry name" value="PROTEIN-METHIONINE-SULFOXIDE REDUCTASE HEME-BINDING SUBUNIT MSRQ"/>
    <property type="match status" value="1"/>
</dbReference>
<feature type="transmembrane region" description="Helical" evidence="7">
    <location>
        <begin position="246"/>
        <end position="267"/>
    </location>
</feature>
<dbReference type="InterPro" id="IPR022837">
    <property type="entry name" value="MsrQ-like"/>
</dbReference>
<dbReference type="GO" id="GO:0005886">
    <property type="term" value="C:plasma membrane"/>
    <property type="evidence" value="ECO:0007669"/>
    <property type="project" value="TreeGrafter"/>
</dbReference>
<keyword evidence="6 7" id="KW-0472">Membrane</keyword>
<dbReference type="OrthoDB" id="9788328at2"/>
<feature type="transmembrane region" description="Helical" evidence="7">
    <location>
        <begin position="175"/>
        <end position="192"/>
    </location>
</feature>
<dbReference type="InterPro" id="IPR013130">
    <property type="entry name" value="Fe3_Rdtase_TM_dom"/>
</dbReference>